<name>A0A0F3MLW5_9RICK</name>
<gene>
    <name evidence="1" type="ORF">OCHUTO_0780</name>
</gene>
<comment type="caution">
    <text evidence="1">The sequence shown here is derived from an EMBL/GenBank/DDBJ whole genome shotgun (WGS) entry which is preliminary data.</text>
</comment>
<dbReference type="Proteomes" id="UP000033616">
    <property type="component" value="Unassembled WGS sequence"/>
</dbReference>
<accession>A0A0F3MLW5</accession>
<reference evidence="1 2" key="1">
    <citation type="submission" date="2015-02" db="EMBL/GenBank/DDBJ databases">
        <title>Genome Sequencing of Rickettsiales.</title>
        <authorList>
            <person name="Daugherty S.C."/>
            <person name="Su Q."/>
            <person name="Abolude K."/>
            <person name="Beier-Sexton M."/>
            <person name="Carlyon J.A."/>
            <person name="Carter R."/>
            <person name="Day N.P."/>
            <person name="Dumler S.J."/>
            <person name="Dyachenko V."/>
            <person name="Godinez A."/>
            <person name="Kurtti T.J."/>
            <person name="Lichay M."/>
            <person name="Mullins K.E."/>
            <person name="Ott S."/>
            <person name="Pappas-Brown V."/>
            <person name="Paris D.H."/>
            <person name="Patel P."/>
            <person name="Richards A.L."/>
            <person name="Sadzewicz L."/>
            <person name="Sears K."/>
            <person name="Seidman D."/>
            <person name="Sengamalay N."/>
            <person name="Stenos J."/>
            <person name="Tallon L.J."/>
            <person name="Vincent G."/>
            <person name="Fraser C.M."/>
            <person name="Munderloh U."/>
            <person name="Dunning-Hotopp J.C."/>
        </authorList>
    </citation>
    <scope>NUCLEOTIDE SEQUENCE [LARGE SCALE GENOMIC DNA]</scope>
    <source>
        <strain evidence="1 2">Fuller</strain>
    </source>
</reference>
<sequence>MQKIINIITIGAIIYVLVTGKFLDFLQTADINNSNNAVDNPVTEASSKEPEFNELEGNFFEKSLSKVLINVLKTETGRQLFKNLVHPVDQKNNLAFSNNTKINNVALINYMFDIQDVTQLPEAKGPAYCGQTVTISYRISDENDAIIEEKVKTLQLGGSKKVNSIDNITIGMRVGEVREAIVPQQYLTDISTQSNSKAFKVQITLQDIVSLTDIEKNEIRIWDDELVPYKVPYLCGHLATFDVKISKLDGTIIYDTTNEEQKIAMHLGDDNYPMIFSYALFDKIPAGKRTVLTKGKYFKNILENKNIKLFKNLQLPADEFFILELLNFQEGNNVQ</sequence>
<dbReference type="OrthoDB" id="7160669at2"/>
<dbReference type="AlphaFoldDB" id="A0A0F3MLW5"/>
<dbReference type="PATRIC" id="fig|1359168.3.peg.423"/>
<protein>
    <submittedName>
        <fullName evidence="1">FKBP-type peptidyl-prolyl cis-trans isomerase family protein</fullName>
    </submittedName>
</protein>
<organism evidence="1 2">
    <name type="scientific">Orientia chuto str. Dubai</name>
    <dbReference type="NCBI Taxonomy" id="1359168"/>
    <lineage>
        <taxon>Bacteria</taxon>
        <taxon>Pseudomonadati</taxon>
        <taxon>Pseudomonadota</taxon>
        <taxon>Alphaproteobacteria</taxon>
        <taxon>Rickettsiales</taxon>
        <taxon>Rickettsiaceae</taxon>
        <taxon>Rickettsieae</taxon>
        <taxon>Orientia</taxon>
    </lineage>
</organism>
<dbReference type="EMBL" id="LANP01000020">
    <property type="protein sequence ID" value="KJV55569.1"/>
    <property type="molecule type" value="Genomic_DNA"/>
</dbReference>
<evidence type="ECO:0000313" key="2">
    <source>
        <dbReference type="Proteomes" id="UP000033616"/>
    </source>
</evidence>
<dbReference type="STRING" id="1359168.OCHUTO_0780"/>
<keyword evidence="1" id="KW-0413">Isomerase</keyword>
<evidence type="ECO:0000313" key="1">
    <source>
        <dbReference type="EMBL" id="KJV55569.1"/>
    </source>
</evidence>
<dbReference type="GO" id="GO:0016853">
    <property type="term" value="F:isomerase activity"/>
    <property type="evidence" value="ECO:0007669"/>
    <property type="project" value="UniProtKB-KW"/>
</dbReference>
<proteinExistence type="predicted"/>
<keyword evidence="2" id="KW-1185">Reference proteome</keyword>
<dbReference type="RefSeq" id="WP_045797411.1">
    <property type="nucleotide sequence ID" value="NZ_LANP01000020.1"/>
</dbReference>
<dbReference type="SUPFAM" id="SSF54534">
    <property type="entry name" value="FKBP-like"/>
    <property type="match status" value="1"/>
</dbReference>